<gene>
    <name evidence="7" type="ORF">DFP86_11482</name>
</gene>
<dbReference type="PANTHER" id="PTHR30024:SF7">
    <property type="entry name" value="NITRATE_NITRITE BINDING PROTEIN NRTA"/>
    <property type="match status" value="1"/>
</dbReference>
<evidence type="ECO:0000313" key="8">
    <source>
        <dbReference type="Proteomes" id="UP000295611"/>
    </source>
</evidence>
<dbReference type="SUPFAM" id="SSF53850">
    <property type="entry name" value="Periplasmic binding protein-like II"/>
    <property type="match status" value="1"/>
</dbReference>
<dbReference type="EMBL" id="SNZP01000014">
    <property type="protein sequence ID" value="TDR73320.1"/>
    <property type="molecule type" value="Genomic_DNA"/>
</dbReference>
<dbReference type="Proteomes" id="UP000295611">
    <property type="component" value="Unassembled WGS sequence"/>
</dbReference>
<dbReference type="AlphaFoldDB" id="A0A4R7AZ08"/>
<comment type="subcellular location">
    <subcellularLocation>
        <location evidence="1">Endomembrane system</location>
    </subcellularLocation>
</comment>
<proteinExistence type="predicted"/>
<dbReference type="GO" id="GO:0012505">
    <property type="term" value="C:endomembrane system"/>
    <property type="evidence" value="ECO:0007669"/>
    <property type="project" value="UniProtKB-SubCell"/>
</dbReference>
<dbReference type="RefSeq" id="WP_133683092.1">
    <property type="nucleotide sequence ID" value="NZ_SNZP01000014.1"/>
</dbReference>
<evidence type="ECO:0000256" key="1">
    <source>
        <dbReference type="ARBA" id="ARBA00004308"/>
    </source>
</evidence>
<evidence type="ECO:0000256" key="2">
    <source>
        <dbReference type="ARBA" id="ARBA00022448"/>
    </source>
</evidence>
<dbReference type="Gene3D" id="3.40.190.10">
    <property type="entry name" value="Periplasmic binding protein-like II"/>
    <property type="match status" value="2"/>
</dbReference>
<evidence type="ECO:0000256" key="3">
    <source>
        <dbReference type="ARBA" id="ARBA00022475"/>
    </source>
</evidence>
<sequence length="383" mass="42219">MTDNADFSTSAPLPIRLGFVPLTDCAPLVAARKLGLDRAHGLDFQLQRQPSWAAVRDKLIAGQLDAAQALYGLVYGMQLGLSGPQCDMAILMTLNQNGQGISLAPPLAEQWRAGVGLAAIARRLGRPLVLAHTFPTGTHAMWLYYWLAAQGVHPFRDVKCVVIPPPQMSQAMQAGMLDGFCAGQPWHAVAERDGVAVPVADSSSIWLDHPEKVLTCRRDMARQRPLLAQRLIQVLLLACRWLDRLENRAQAAAWLAEDDYLAMPAALILRHWPNRAPQSGDLRFCDEGRVNFPYRSDGLWFLQQYRRWGMWQGEPGAEWVDPLNQTELYRAAAGLCGLPLPDSADRDGVLMDDMTGPTMFAAPHNAGANRGADALLQCINRRS</sequence>
<reference evidence="7 8" key="1">
    <citation type="submission" date="2019-03" db="EMBL/GenBank/DDBJ databases">
        <title>Genomic Encyclopedia of Type Strains, Phase III (KMG-III): the genomes of soil and plant-associated and newly described type strains.</title>
        <authorList>
            <person name="Whitman W."/>
        </authorList>
    </citation>
    <scope>NUCLEOTIDE SEQUENCE [LARGE SCALE GENOMIC DNA]</scope>
    <source>
        <strain evidence="7 8">CECT 8976</strain>
    </source>
</reference>
<evidence type="ECO:0000256" key="6">
    <source>
        <dbReference type="ARBA" id="ARBA00023136"/>
    </source>
</evidence>
<keyword evidence="5" id="KW-0732">Signal</keyword>
<evidence type="ECO:0000256" key="4">
    <source>
        <dbReference type="ARBA" id="ARBA00022519"/>
    </source>
</evidence>
<evidence type="ECO:0000313" key="7">
    <source>
        <dbReference type="EMBL" id="TDR73320.1"/>
    </source>
</evidence>
<protein>
    <submittedName>
        <fullName evidence="7">Nitrate/nitrite transport system substrate-binding protein</fullName>
    </submittedName>
</protein>
<dbReference type="InterPro" id="IPR044527">
    <property type="entry name" value="NrtA/CpmA_ABC-bd_dom"/>
</dbReference>
<dbReference type="PANTHER" id="PTHR30024">
    <property type="entry name" value="ALIPHATIC SULFONATES-BINDING PROTEIN-RELATED"/>
    <property type="match status" value="1"/>
</dbReference>
<keyword evidence="2" id="KW-0813">Transport</keyword>
<accession>A0A4R7AZ08</accession>
<keyword evidence="3" id="KW-1003">Cell membrane</keyword>
<dbReference type="OrthoDB" id="9789215at2"/>
<evidence type="ECO:0000256" key="5">
    <source>
        <dbReference type="ARBA" id="ARBA00022729"/>
    </source>
</evidence>
<dbReference type="CDD" id="cd13553">
    <property type="entry name" value="PBP2_NrtA_CpmA_like"/>
    <property type="match status" value="1"/>
</dbReference>
<comment type="caution">
    <text evidence="7">The sequence shown here is derived from an EMBL/GenBank/DDBJ whole genome shotgun (WGS) entry which is preliminary data.</text>
</comment>
<name>A0A4R7AZ08_9NEIS</name>
<keyword evidence="8" id="KW-1185">Reference proteome</keyword>
<keyword evidence="6" id="KW-0472">Membrane</keyword>
<organism evidence="7 8">
    <name type="scientific">Paludibacterium purpuratum</name>
    <dbReference type="NCBI Taxonomy" id="1144873"/>
    <lineage>
        <taxon>Bacteria</taxon>
        <taxon>Pseudomonadati</taxon>
        <taxon>Pseudomonadota</taxon>
        <taxon>Betaproteobacteria</taxon>
        <taxon>Neisseriales</taxon>
        <taxon>Chromobacteriaceae</taxon>
        <taxon>Paludibacterium</taxon>
    </lineage>
</organism>
<keyword evidence="4" id="KW-0997">Cell inner membrane</keyword>
<dbReference type="Pfam" id="PF13379">
    <property type="entry name" value="NMT1_2"/>
    <property type="match status" value="1"/>
</dbReference>